<dbReference type="Proteomes" id="UP000013776">
    <property type="component" value="Unassembled WGS sequence"/>
</dbReference>
<keyword evidence="4" id="KW-1185">Reference proteome</keyword>
<gene>
    <name evidence="3" type="ORF">TAPDE_002538</name>
</gene>
<name>R4X9S3_TAPDE</name>
<feature type="chain" id="PRO_5004373231" evidence="2">
    <location>
        <begin position="18"/>
        <end position="283"/>
    </location>
</feature>
<feature type="region of interest" description="Disordered" evidence="1">
    <location>
        <begin position="121"/>
        <end position="180"/>
    </location>
</feature>
<comment type="caution">
    <text evidence="3">The sequence shown here is derived from an EMBL/GenBank/DDBJ whole genome shotgun (WGS) entry which is preliminary data.</text>
</comment>
<accession>R4X9S3</accession>
<dbReference type="AlphaFoldDB" id="R4X9S3"/>
<feature type="signal peptide" evidence="2">
    <location>
        <begin position="1"/>
        <end position="17"/>
    </location>
</feature>
<reference evidence="3 4" key="1">
    <citation type="journal article" date="2013" name="MBio">
        <title>Genome sequencing of the plant pathogen Taphrina deformans, the causal agent of peach leaf curl.</title>
        <authorList>
            <person name="Cisse O.H."/>
            <person name="Almeida J.M.G.C.F."/>
            <person name="Fonseca A."/>
            <person name="Kumar A.A."/>
            <person name="Salojaervi J."/>
            <person name="Overmyer K."/>
            <person name="Hauser P.M."/>
            <person name="Pagni M."/>
        </authorList>
    </citation>
    <scope>NUCLEOTIDE SEQUENCE [LARGE SCALE GENOMIC DNA]</scope>
    <source>
        <strain evidence="4">PYCC 5710 / ATCC 11124 / CBS 356.35 / IMI 108563 / JCM 9778 / NBRC 8474</strain>
    </source>
</reference>
<dbReference type="VEuPathDB" id="FungiDB:TAPDE_002538"/>
<evidence type="ECO:0000256" key="2">
    <source>
        <dbReference type="SAM" id="SignalP"/>
    </source>
</evidence>
<feature type="compositionally biased region" description="Low complexity" evidence="1">
    <location>
        <begin position="160"/>
        <end position="174"/>
    </location>
</feature>
<dbReference type="EMBL" id="CAHR02000087">
    <property type="protein sequence ID" value="CCG82521.1"/>
    <property type="molecule type" value="Genomic_DNA"/>
</dbReference>
<sequence>MWSALVAAAVLGQSALAQNLTFVSINGTSFNSTLPLNGTYQNNTGPAVLPGGIATVAPGAGAGVGAIGGPNTGAQGQAVVAGATPVPVVTVFRTIYANTVTSYGTLCACTPVATANPLSGHSDAASGGGNSDPSNGVTGAGANAGKTGTSGDSDAKSGTGSAAAPAGQNNAAGSDPGVAGTSPQAVSVTTIYTFTTSTLYLDVPASTYTTTYTQGQAQAGVFTTITVPASTITQYITQTITKYITFTVTNGAGGAGVNAIGASTSVAGPTDQYKPSKQRVEHW</sequence>
<keyword evidence="2" id="KW-0732">Signal</keyword>
<evidence type="ECO:0000313" key="3">
    <source>
        <dbReference type="EMBL" id="CCG82521.1"/>
    </source>
</evidence>
<organism evidence="3 4">
    <name type="scientific">Taphrina deformans (strain PYCC 5710 / ATCC 11124 / CBS 356.35 / IMI 108563 / JCM 9778 / NBRC 8474)</name>
    <name type="common">Peach leaf curl fungus</name>
    <name type="synonym">Lalaria deformans</name>
    <dbReference type="NCBI Taxonomy" id="1097556"/>
    <lineage>
        <taxon>Eukaryota</taxon>
        <taxon>Fungi</taxon>
        <taxon>Dikarya</taxon>
        <taxon>Ascomycota</taxon>
        <taxon>Taphrinomycotina</taxon>
        <taxon>Taphrinomycetes</taxon>
        <taxon>Taphrinales</taxon>
        <taxon>Taphrinaceae</taxon>
        <taxon>Taphrina</taxon>
    </lineage>
</organism>
<feature type="compositionally biased region" description="Low complexity" evidence="1">
    <location>
        <begin position="136"/>
        <end position="151"/>
    </location>
</feature>
<evidence type="ECO:0000256" key="1">
    <source>
        <dbReference type="SAM" id="MobiDB-lite"/>
    </source>
</evidence>
<evidence type="ECO:0000313" key="4">
    <source>
        <dbReference type="Proteomes" id="UP000013776"/>
    </source>
</evidence>
<proteinExistence type="predicted"/>
<protein>
    <submittedName>
        <fullName evidence="3">Uncharacterized protein</fullName>
    </submittedName>
</protein>